<keyword evidence="7" id="KW-0378">Hydrolase</keyword>
<comment type="similarity">
    <text evidence="3">Belongs to the acid sphingomyelinase family.</text>
</comment>
<dbReference type="GO" id="GO:0008081">
    <property type="term" value="F:phosphoric diester hydrolase activity"/>
    <property type="evidence" value="ECO:0007669"/>
    <property type="project" value="TreeGrafter"/>
</dbReference>
<comment type="cofactor">
    <cofactor evidence="1">
        <name>Zn(2+)</name>
        <dbReference type="ChEBI" id="CHEBI:29105"/>
    </cofactor>
</comment>
<keyword evidence="5" id="KW-0479">Metal-binding</keyword>
<evidence type="ECO:0000256" key="5">
    <source>
        <dbReference type="ARBA" id="ARBA00022723"/>
    </source>
</evidence>
<dbReference type="Pfam" id="PF00149">
    <property type="entry name" value="Metallophos"/>
    <property type="match status" value="1"/>
</dbReference>
<dbReference type="InterPro" id="IPR004843">
    <property type="entry name" value="Calcineurin-like_PHP"/>
</dbReference>
<evidence type="ECO:0000256" key="1">
    <source>
        <dbReference type="ARBA" id="ARBA00001947"/>
    </source>
</evidence>
<comment type="caution">
    <text evidence="13">The sequence shown here is derived from an EMBL/GenBank/DDBJ whole genome shotgun (WGS) entry which is preliminary data.</text>
</comment>
<dbReference type="InterPro" id="IPR045473">
    <property type="entry name" value="ASM_C"/>
</dbReference>
<evidence type="ECO:0000256" key="2">
    <source>
        <dbReference type="ARBA" id="ARBA00004613"/>
    </source>
</evidence>
<accession>A0AAD9UFD6</accession>
<dbReference type="Proteomes" id="UP001209878">
    <property type="component" value="Unassembled WGS sequence"/>
</dbReference>
<evidence type="ECO:0000256" key="3">
    <source>
        <dbReference type="ARBA" id="ARBA00008234"/>
    </source>
</evidence>
<dbReference type="EMBL" id="JAODUO010000166">
    <property type="protein sequence ID" value="KAK2187412.1"/>
    <property type="molecule type" value="Genomic_DNA"/>
</dbReference>
<proteinExistence type="inferred from homology"/>
<keyword evidence="10" id="KW-1133">Transmembrane helix</keyword>
<gene>
    <name evidence="13" type="ORF">NP493_166g03024</name>
</gene>
<organism evidence="13 14">
    <name type="scientific">Ridgeia piscesae</name>
    <name type="common">Tubeworm</name>
    <dbReference type="NCBI Taxonomy" id="27915"/>
    <lineage>
        <taxon>Eukaryota</taxon>
        <taxon>Metazoa</taxon>
        <taxon>Spiralia</taxon>
        <taxon>Lophotrochozoa</taxon>
        <taxon>Annelida</taxon>
        <taxon>Polychaeta</taxon>
        <taxon>Sedentaria</taxon>
        <taxon>Canalipalpata</taxon>
        <taxon>Sabellida</taxon>
        <taxon>Siboglinidae</taxon>
        <taxon>Ridgeia</taxon>
    </lineage>
</organism>
<evidence type="ECO:0000259" key="12">
    <source>
        <dbReference type="Pfam" id="PF19272"/>
    </source>
</evidence>
<protein>
    <recommendedName>
        <fullName evidence="15">Acid sphingomyelinase-like phosphodiesterase 3b</fullName>
    </recommendedName>
</protein>
<evidence type="ECO:0000256" key="8">
    <source>
        <dbReference type="ARBA" id="ARBA00022833"/>
    </source>
</evidence>
<dbReference type="GO" id="GO:0046872">
    <property type="term" value="F:metal ion binding"/>
    <property type="evidence" value="ECO:0007669"/>
    <property type="project" value="UniProtKB-KW"/>
</dbReference>
<evidence type="ECO:0000256" key="4">
    <source>
        <dbReference type="ARBA" id="ARBA00022525"/>
    </source>
</evidence>
<dbReference type="SUPFAM" id="SSF56300">
    <property type="entry name" value="Metallo-dependent phosphatases"/>
    <property type="match status" value="1"/>
</dbReference>
<dbReference type="CDD" id="cd00842">
    <property type="entry name" value="MPP_ASMase"/>
    <property type="match status" value="1"/>
</dbReference>
<evidence type="ECO:0000259" key="11">
    <source>
        <dbReference type="Pfam" id="PF00149"/>
    </source>
</evidence>
<evidence type="ECO:0000313" key="13">
    <source>
        <dbReference type="EMBL" id="KAK2187412.1"/>
    </source>
</evidence>
<dbReference type="InterPro" id="IPR041805">
    <property type="entry name" value="ASMase/PPN1_MPP"/>
</dbReference>
<evidence type="ECO:0000256" key="6">
    <source>
        <dbReference type="ARBA" id="ARBA00022729"/>
    </source>
</evidence>
<dbReference type="Pfam" id="PF19272">
    <property type="entry name" value="ASMase_C"/>
    <property type="match status" value="1"/>
</dbReference>
<dbReference type="InterPro" id="IPR029052">
    <property type="entry name" value="Metallo-depent_PP-like"/>
</dbReference>
<feature type="domain" description="Sphingomyelin phosphodiesterase C-terminal" evidence="12">
    <location>
        <begin position="250"/>
        <end position="390"/>
    </location>
</feature>
<name>A0AAD9UFD6_RIDPI</name>
<dbReference type="GO" id="GO:0005615">
    <property type="term" value="C:extracellular space"/>
    <property type="evidence" value="ECO:0007669"/>
    <property type="project" value="TreeGrafter"/>
</dbReference>
<dbReference type="PANTHER" id="PTHR10340">
    <property type="entry name" value="SPHINGOMYELIN PHOSPHODIESTERASE"/>
    <property type="match status" value="1"/>
</dbReference>
<evidence type="ECO:0000256" key="9">
    <source>
        <dbReference type="ARBA" id="ARBA00023180"/>
    </source>
</evidence>
<evidence type="ECO:0000256" key="10">
    <source>
        <dbReference type="SAM" id="Phobius"/>
    </source>
</evidence>
<keyword evidence="6" id="KW-0732">Signal</keyword>
<keyword evidence="4" id="KW-0964">Secreted</keyword>
<sequence>MCHKDTGWVRAYRSHGIYGDYLCDSPWALVSSAINVMKQIQPEPDFILWTGDSVPHVPTKELSLTKVFMLIGNVTQELLRVFPDTPIYPSLGNHDALPQDQVPVGPASYYDEILGYSGWHQMLDDSSVKTFKQGGFYSTATKSGLQVIALNTILWYTRDKQIDNKTDPSGQFEWLTTQLKQARDEGRKVLLSGHISPGVFAQAKGISWYYPIFNVRFLNLLQNYSDVITSTIFGHEHTDGFRVVYNKQGKPIIPMFLAPAVTPWKSSLPTVGPNNPSVRLYHYNKTSGEILDYFQYYLNMTAANLARKAHWLLEYQPTANYGISDVSAKSLDQLLKSFETPSSENFRKYYVYNSVSYDNLTKCDGFCKQYHICAMLYVDYEDYKNCLDERMLKSGASPYDDGGHRWPHHRHWHRIHKRHHKVPAYMFIVICVLAVLVFLLFIIIALLCWGRRYPSRPMGYFSQPRYILLSSEQPNFPEYANTKYT</sequence>
<evidence type="ECO:0000256" key="7">
    <source>
        <dbReference type="ARBA" id="ARBA00022801"/>
    </source>
</evidence>
<keyword evidence="10" id="KW-0472">Membrane</keyword>
<keyword evidence="9" id="KW-0325">Glycoprotein</keyword>
<dbReference type="Gene3D" id="3.60.21.10">
    <property type="match status" value="1"/>
</dbReference>
<keyword evidence="8" id="KW-0862">Zinc</keyword>
<dbReference type="PANTHER" id="PTHR10340:SF57">
    <property type="entry name" value="METALLOPHOS DOMAIN-CONTAINING PROTEIN"/>
    <property type="match status" value="1"/>
</dbReference>
<evidence type="ECO:0000313" key="14">
    <source>
        <dbReference type="Proteomes" id="UP001209878"/>
    </source>
</evidence>
<keyword evidence="14" id="KW-1185">Reference proteome</keyword>
<feature type="transmembrane region" description="Helical" evidence="10">
    <location>
        <begin position="424"/>
        <end position="449"/>
    </location>
</feature>
<keyword evidence="10" id="KW-0812">Transmembrane</keyword>
<comment type="subcellular location">
    <subcellularLocation>
        <location evidence="2">Secreted</location>
    </subcellularLocation>
</comment>
<reference evidence="13" key="1">
    <citation type="journal article" date="2023" name="Mol. Biol. Evol.">
        <title>Third-Generation Sequencing Reveals the Adaptive Role of the Epigenome in Three Deep-Sea Polychaetes.</title>
        <authorList>
            <person name="Perez M."/>
            <person name="Aroh O."/>
            <person name="Sun Y."/>
            <person name="Lan Y."/>
            <person name="Juniper S.K."/>
            <person name="Young C.R."/>
            <person name="Angers B."/>
            <person name="Qian P.Y."/>
        </authorList>
    </citation>
    <scope>NUCLEOTIDE SEQUENCE</scope>
    <source>
        <strain evidence="13">R07B-5</strain>
    </source>
</reference>
<feature type="domain" description="Calcineurin-like phosphoesterase" evidence="11">
    <location>
        <begin position="34"/>
        <end position="238"/>
    </location>
</feature>
<dbReference type="AlphaFoldDB" id="A0AAD9UFD6"/>
<evidence type="ECO:0008006" key="15">
    <source>
        <dbReference type="Google" id="ProtNLM"/>
    </source>
</evidence>